<dbReference type="PANTHER" id="PTHR30469">
    <property type="entry name" value="MULTIDRUG RESISTANCE PROTEIN MDTA"/>
    <property type="match status" value="1"/>
</dbReference>
<keyword evidence="5" id="KW-0472">Membrane</keyword>
<evidence type="ECO:0000256" key="4">
    <source>
        <dbReference type="SAM" id="Coils"/>
    </source>
</evidence>
<evidence type="ECO:0000313" key="9">
    <source>
        <dbReference type="Proteomes" id="UP000254575"/>
    </source>
</evidence>
<dbReference type="RefSeq" id="WP_172459476.1">
    <property type="nucleotide sequence ID" value="NZ_UHIA01000004.1"/>
</dbReference>
<dbReference type="EMBL" id="UHIA01000004">
    <property type="protein sequence ID" value="SUO98021.1"/>
    <property type="molecule type" value="Genomic_DNA"/>
</dbReference>
<dbReference type="InterPro" id="IPR006143">
    <property type="entry name" value="RND_pump_MFP"/>
</dbReference>
<dbReference type="InterPro" id="IPR058627">
    <property type="entry name" value="MdtA-like_C"/>
</dbReference>
<keyword evidence="9" id="KW-1185">Reference proteome</keyword>
<comment type="similarity">
    <text evidence="2">Belongs to the membrane fusion protein (MFP) (TC 8.A.1) family.</text>
</comment>
<evidence type="ECO:0000256" key="1">
    <source>
        <dbReference type="ARBA" id="ARBA00004196"/>
    </source>
</evidence>
<reference evidence="8 9" key="1">
    <citation type="submission" date="2018-06" db="EMBL/GenBank/DDBJ databases">
        <authorList>
            <consortium name="Pathogen Informatics"/>
            <person name="Doyle S."/>
        </authorList>
    </citation>
    <scope>NUCLEOTIDE SEQUENCE [LARGE SCALE GENOMIC DNA]</scope>
    <source>
        <strain evidence="8 9">NCTC10717</strain>
    </source>
</reference>
<dbReference type="Pfam" id="PF25967">
    <property type="entry name" value="RND-MFP_C"/>
    <property type="match status" value="1"/>
</dbReference>
<proteinExistence type="inferred from homology"/>
<name>A0A380N277_9GAMM</name>
<dbReference type="Gene3D" id="6.20.50.140">
    <property type="match status" value="1"/>
</dbReference>
<evidence type="ECO:0000256" key="5">
    <source>
        <dbReference type="SAM" id="Phobius"/>
    </source>
</evidence>
<dbReference type="InterPro" id="IPR058625">
    <property type="entry name" value="MdtA-like_BSH"/>
</dbReference>
<dbReference type="Proteomes" id="UP000254575">
    <property type="component" value="Unassembled WGS sequence"/>
</dbReference>
<dbReference type="NCBIfam" id="TIGR01730">
    <property type="entry name" value="RND_mfp"/>
    <property type="match status" value="1"/>
</dbReference>
<feature type="transmembrane region" description="Helical" evidence="5">
    <location>
        <begin position="12"/>
        <end position="29"/>
    </location>
</feature>
<feature type="coiled-coil region" evidence="4">
    <location>
        <begin position="103"/>
        <end position="189"/>
    </location>
</feature>
<feature type="domain" description="Multidrug resistance protein MdtA-like barrel-sandwich hybrid" evidence="6">
    <location>
        <begin position="70"/>
        <end position="225"/>
    </location>
</feature>
<gene>
    <name evidence="8" type="primary">macA</name>
    <name evidence="8" type="ORF">NCTC10717_01760</name>
</gene>
<protein>
    <submittedName>
        <fullName evidence="8">Macrolide-specific efflux protein macA</fullName>
    </submittedName>
</protein>
<evidence type="ECO:0000256" key="3">
    <source>
        <dbReference type="ARBA" id="ARBA00022448"/>
    </source>
</evidence>
<dbReference type="SUPFAM" id="SSF111369">
    <property type="entry name" value="HlyD-like secretion proteins"/>
    <property type="match status" value="1"/>
</dbReference>
<keyword evidence="4" id="KW-0175">Coiled coil</keyword>
<dbReference type="GO" id="GO:1990281">
    <property type="term" value="C:efflux pump complex"/>
    <property type="evidence" value="ECO:0007669"/>
    <property type="project" value="TreeGrafter"/>
</dbReference>
<dbReference type="Pfam" id="PF25917">
    <property type="entry name" value="BSH_RND"/>
    <property type="match status" value="1"/>
</dbReference>
<keyword evidence="5" id="KW-0812">Transmembrane</keyword>
<dbReference type="AlphaFoldDB" id="A0A380N277"/>
<dbReference type="Gene3D" id="2.40.30.170">
    <property type="match status" value="1"/>
</dbReference>
<evidence type="ECO:0000256" key="2">
    <source>
        <dbReference type="ARBA" id="ARBA00009477"/>
    </source>
</evidence>
<dbReference type="Gene3D" id="2.40.50.100">
    <property type="match status" value="2"/>
</dbReference>
<comment type="subcellular location">
    <subcellularLocation>
        <location evidence="1">Cell envelope</location>
    </subcellularLocation>
</comment>
<accession>A0A380N277</accession>
<organism evidence="8 9">
    <name type="scientific">Suttonella indologenes</name>
    <dbReference type="NCBI Taxonomy" id="13276"/>
    <lineage>
        <taxon>Bacteria</taxon>
        <taxon>Pseudomonadati</taxon>
        <taxon>Pseudomonadota</taxon>
        <taxon>Gammaproteobacteria</taxon>
        <taxon>Cardiobacteriales</taxon>
        <taxon>Cardiobacteriaceae</taxon>
        <taxon>Suttonella</taxon>
    </lineage>
</organism>
<keyword evidence="5" id="KW-1133">Transmembrane helix</keyword>
<dbReference type="GO" id="GO:0015562">
    <property type="term" value="F:efflux transmembrane transporter activity"/>
    <property type="evidence" value="ECO:0007669"/>
    <property type="project" value="TreeGrafter"/>
</dbReference>
<keyword evidence="3" id="KW-0813">Transport</keyword>
<feature type="domain" description="Multidrug resistance protein MdtA-like C-terminal permuted SH3" evidence="7">
    <location>
        <begin position="322"/>
        <end position="380"/>
    </location>
</feature>
<evidence type="ECO:0000313" key="8">
    <source>
        <dbReference type="EMBL" id="SUO98021.1"/>
    </source>
</evidence>
<sequence length="394" mass="41965">MQQSIRSRGFSWLKFLIILVILGSAAYAWQQHQAKRQEADSAQQYITEKVRRGDLSYLVNASGKVYPQKIVQVGAQVSGEIAQLHVEIGDTVKAGDVIAEIDARSQENAKSTAEAQLNSQQAALARAQSTLTQAQQAYNRANNLYKQGAGSKEAQENALASLNSAKNAVIEAQANIRQSELTIANANLNLGYTQVRAPIDGTVIAVAVEEGQSVNAVQSSPTIVTLARTDVMTIKAEIAEADIAVMKVGLPVKVVLLGKNSQSYQGVLSAIDPAPKEISDNGSISSSSAIYYYGHIDVDNAEGFLRYGMTATIAIEVDKAEDALLIPMTAIEYAPNGEARVSVLVNAQAEKRHIEVGLEDGVQAQVLSGLQEGEAVIVSHGGASPHSPMGPRIF</sequence>
<evidence type="ECO:0000259" key="6">
    <source>
        <dbReference type="Pfam" id="PF25917"/>
    </source>
</evidence>
<evidence type="ECO:0000259" key="7">
    <source>
        <dbReference type="Pfam" id="PF25967"/>
    </source>
</evidence>
<dbReference type="PANTHER" id="PTHR30469:SF33">
    <property type="entry name" value="SLR1207 PROTEIN"/>
    <property type="match status" value="1"/>
</dbReference>